<dbReference type="EMBL" id="JBHLWO010000002">
    <property type="protein sequence ID" value="MFC0318932.1"/>
    <property type="molecule type" value="Genomic_DNA"/>
</dbReference>
<dbReference type="RefSeq" id="WP_130857405.1">
    <property type="nucleotide sequence ID" value="NZ_JBHLWO010000002.1"/>
</dbReference>
<keyword evidence="6" id="KW-0560">Oxidoreductase</keyword>
<dbReference type="PROSITE" id="PS00194">
    <property type="entry name" value="THIOREDOXIN_1"/>
    <property type="match status" value="1"/>
</dbReference>
<accession>A0ABV6HJ61</accession>
<dbReference type="InterPro" id="IPR050553">
    <property type="entry name" value="Thioredoxin_ResA/DsbE_sf"/>
</dbReference>
<protein>
    <submittedName>
        <fullName evidence="6">Peroxiredoxin family protein</fullName>
        <ecNumber evidence="6">1.11.1.24</ecNumber>
    </submittedName>
</protein>
<dbReference type="GO" id="GO:0140824">
    <property type="term" value="F:thioredoxin-dependent peroxiredoxin activity"/>
    <property type="evidence" value="ECO:0007669"/>
    <property type="project" value="UniProtKB-EC"/>
</dbReference>
<evidence type="ECO:0000259" key="5">
    <source>
        <dbReference type="PROSITE" id="PS51352"/>
    </source>
</evidence>
<dbReference type="InterPro" id="IPR000866">
    <property type="entry name" value="AhpC/TSA"/>
</dbReference>
<dbReference type="SUPFAM" id="SSF52833">
    <property type="entry name" value="Thioredoxin-like"/>
    <property type="match status" value="1"/>
</dbReference>
<dbReference type="CDD" id="cd02966">
    <property type="entry name" value="TlpA_like_family"/>
    <property type="match status" value="1"/>
</dbReference>
<dbReference type="Proteomes" id="UP001589774">
    <property type="component" value="Unassembled WGS sequence"/>
</dbReference>
<dbReference type="Pfam" id="PF00578">
    <property type="entry name" value="AhpC-TSA"/>
    <property type="match status" value="1"/>
</dbReference>
<comment type="subcellular location">
    <subcellularLocation>
        <location evidence="1">Cell envelope</location>
    </subcellularLocation>
</comment>
<evidence type="ECO:0000256" key="1">
    <source>
        <dbReference type="ARBA" id="ARBA00004196"/>
    </source>
</evidence>
<dbReference type="PROSITE" id="PS51257">
    <property type="entry name" value="PROKAR_LIPOPROTEIN"/>
    <property type="match status" value="1"/>
</dbReference>
<dbReference type="EC" id="1.11.1.24" evidence="6"/>
<dbReference type="InterPro" id="IPR025380">
    <property type="entry name" value="DUF4369"/>
</dbReference>
<dbReference type="PANTHER" id="PTHR42852:SF6">
    <property type="entry name" value="THIOL:DISULFIDE INTERCHANGE PROTEIN DSBE"/>
    <property type="match status" value="1"/>
</dbReference>
<reference evidence="6 7" key="1">
    <citation type="submission" date="2024-09" db="EMBL/GenBank/DDBJ databases">
        <authorList>
            <person name="Sun Q."/>
            <person name="Mori K."/>
        </authorList>
    </citation>
    <scope>NUCLEOTIDE SEQUENCE [LARGE SCALE GENOMIC DNA]</scope>
    <source>
        <strain evidence="6 7">CCM 7765</strain>
    </source>
</reference>
<proteinExistence type="predicted"/>
<evidence type="ECO:0000313" key="6">
    <source>
        <dbReference type="EMBL" id="MFC0318932.1"/>
    </source>
</evidence>
<organism evidence="6 7">
    <name type="scientific">Olivibacter oleidegradans</name>
    <dbReference type="NCBI Taxonomy" id="760123"/>
    <lineage>
        <taxon>Bacteria</taxon>
        <taxon>Pseudomonadati</taxon>
        <taxon>Bacteroidota</taxon>
        <taxon>Sphingobacteriia</taxon>
        <taxon>Sphingobacteriales</taxon>
        <taxon>Sphingobacteriaceae</taxon>
        <taxon>Olivibacter</taxon>
    </lineage>
</organism>
<dbReference type="InterPro" id="IPR036249">
    <property type="entry name" value="Thioredoxin-like_sf"/>
</dbReference>
<feature type="domain" description="Thioredoxin" evidence="5">
    <location>
        <begin position="225"/>
        <end position="362"/>
    </location>
</feature>
<keyword evidence="2" id="KW-0201">Cytochrome c-type biogenesis</keyword>
<keyword evidence="3" id="KW-1015">Disulfide bond</keyword>
<keyword evidence="4" id="KW-0676">Redox-active center</keyword>
<dbReference type="InterPro" id="IPR013766">
    <property type="entry name" value="Thioredoxin_domain"/>
</dbReference>
<keyword evidence="7" id="KW-1185">Reference proteome</keyword>
<name>A0ABV6HJ61_9SPHI</name>
<gene>
    <name evidence="6" type="ORF">ACFFI0_11460</name>
</gene>
<dbReference type="PROSITE" id="PS51352">
    <property type="entry name" value="THIOREDOXIN_2"/>
    <property type="match status" value="1"/>
</dbReference>
<comment type="caution">
    <text evidence="6">The sequence shown here is derived from an EMBL/GenBank/DDBJ whole genome shotgun (WGS) entry which is preliminary data.</text>
</comment>
<dbReference type="InterPro" id="IPR017937">
    <property type="entry name" value="Thioredoxin_CS"/>
</dbReference>
<dbReference type="PANTHER" id="PTHR42852">
    <property type="entry name" value="THIOL:DISULFIDE INTERCHANGE PROTEIN DSBE"/>
    <property type="match status" value="1"/>
</dbReference>
<sequence length="362" mass="41390">MKKILGALSIFVLAACSNKDQFVLNGELINNDQVKKVFLYEGGEVVDSAFLNDDNKFRFRRTAPIPQFYNLKVGENNYFFVLSNGEEVSFKANIKDPSGNYEVIGSEISSKIKEFSEINTRYSAISREIEGEFQMRLKREPSKEKEIRDELFVKYKNNLDQFSKEVLAFANRNVNNLAGFYAISSLDPAEYEAEMMAYADTIKDKFPKNAAVRDFVTHMAELKPLMVGQKAPDFELMDQKGKTVKLSDFRGKYTLVDFWASWCVPCREENPNIVKQYNTYKDRNFTILGVSLDNNQAAWLKAIKDDQLTWTHVSDLQAWNSKAAELYKISSIPASFLLNPEGIIVAKNLRGQKLADFLEKTL</sequence>
<evidence type="ECO:0000256" key="2">
    <source>
        <dbReference type="ARBA" id="ARBA00022748"/>
    </source>
</evidence>
<keyword evidence="6" id="KW-0575">Peroxidase</keyword>
<evidence type="ECO:0000313" key="7">
    <source>
        <dbReference type="Proteomes" id="UP001589774"/>
    </source>
</evidence>
<evidence type="ECO:0000256" key="3">
    <source>
        <dbReference type="ARBA" id="ARBA00023157"/>
    </source>
</evidence>
<evidence type="ECO:0000256" key="4">
    <source>
        <dbReference type="ARBA" id="ARBA00023284"/>
    </source>
</evidence>
<dbReference type="Gene3D" id="3.40.30.10">
    <property type="entry name" value="Glutaredoxin"/>
    <property type="match status" value="1"/>
</dbReference>
<dbReference type="Pfam" id="PF14289">
    <property type="entry name" value="DUF4369"/>
    <property type="match status" value="1"/>
</dbReference>